<name>A0ABP7P3E0_9SPHI</name>
<sequence>MEMDEITKIAYNCRKATFLIEKQQLSSITMREKLELKIHLAGCVVCRIFMQQSANINKMVHNLLHDDTHTEMKLNDEFKKEMKDKIEQQLNNNKN</sequence>
<evidence type="ECO:0000313" key="1">
    <source>
        <dbReference type="EMBL" id="GAA3959084.1"/>
    </source>
</evidence>
<proteinExistence type="predicted"/>
<evidence type="ECO:0000313" key="2">
    <source>
        <dbReference type="Proteomes" id="UP001500742"/>
    </source>
</evidence>
<comment type="caution">
    <text evidence="1">The sequence shown here is derived from an EMBL/GenBank/DDBJ whole genome shotgun (WGS) entry which is preliminary data.</text>
</comment>
<dbReference type="RefSeq" id="WP_259090506.1">
    <property type="nucleotide sequence ID" value="NZ_BAAAZC010000004.1"/>
</dbReference>
<keyword evidence="2" id="KW-1185">Reference proteome</keyword>
<protein>
    <recommendedName>
        <fullName evidence="3">Zinc-finger domain-containing protein</fullName>
    </recommendedName>
</protein>
<reference evidence="2" key="1">
    <citation type="journal article" date="2019" name="Int. J. Syst. Evol. Microbiol.">
        <title>The Global Catalogue of Microorganisms (GCM) 10K type strain sequencing project: providing services to taxonomists for standard genome sequencing and annotation.</title>
        <authorList>
            <consortium name="The Broad Institute Genomics Platform"/>
            <consortium name="The Broad Institute Genome Sequencing Center for Infectious Disease"/>
            <person name="Wu L."/>
            <person name="Ma J."/>
        </authorList>
    </citation>
    <scope>NUCLEOTIDE SEQUENCE [LARGE SCALE GENOMIC DNA]</scope>
    <source>
        <strain evidence="2">JCM 16601</strain>
    </source>
</reference>
<dbReference type="Proteomes" id="UP001500742">
    <property type="component" value="Unassembled WGS sequence"/>
</dbReference>
<gene>
    <name evidence="1" type="ORF">GCM10022210_03160</name>
</gene>
<organism evidence="1 2">
    <name type="scientific">Mucilaginibacter dorajii</name>
    <dbReference type="NCBI Taxonomy" id="692994"/>
    <lineage>
        <taxon>Bacteria</taxon>
        <taxon>Pseudomonadati</taxon>
        <taxon>Bacteroidota</taxon>
        <taxon>Sphingobacteriia</taxon>
        <taxon>Sphingobacteriales</taxon>
        <taxon>Sphingobacteriaceae</taxon>
        <taxon>Mucilaginibacter</taxon>
    </lineage>
</organism>
<accession>A0ABP7P3E0</accession>
<dbReference type="EMBL" id="BAAAZC010000004">
    <property type="protein sequence ID" value="GAA3959084.1"/>
    <property type="molecule type" value="Genomic_DNA"/>
</dbReference>
<evidence type="ECO:0008006" key="3">
    <source>
        <dbReference type="Google" id="ProtNLM"/>
    </source>
</evidence>